<feature type="compositionally biased region" description="Acidic residues" evidence="1">
    <location>
        <begin position="327"/>
        <end position="336"/>
    </location>
</feature>
<proteinExistence type="predicted"/>
<dbReference type="EMBL" id="JALLPJ020001013">
    <property type="protein sequence ID" value="KAL3777985.1"/>
    <property type="molecule type" value="Genomic_DNA"/>
</dbReference>
<organism evidence="2 3">
    <name type="scientific">Cyclotella atomus</name>
    <dbReference type="NCBI Taxonomy" id="382360"/>
    <lineage>
        <taxon>Eukaryota</taxon>
        <taxon>Sar</taxon>
        <taxon>Stramenopiles</taxon>
        <taxon>Ochrophyta</taxon>
        <taxon>Bacillariophyta</taxon>
        <taxon>Coscinodiscophyceae</taxon>
        <taxon>Thalassiosirophycidae</taxon>
        <taxon>Stephanodiscales</taxon>
        <taxon>Stephanodiscaceae</taxon>
        <taxon>Cyclotella</taxon>
    </lineage>
</organism>
<accession>A0ABD3NPD8</accession>
<feature type="region of interest" description="Disordered" evidence="1">
    <location>
        <begin position="326"/>
        <end position="353"/>
    </location>
</feature>
<name>A0ABD3NPD8_9STRA</name>
<sequence>MRFLLKSARTTRVRANTSASKTHETAANRAWGQQCSPNCGCILRFDVLLSPPSAFSSSQTVLHACYNAKRVMTAPSSINDGRLRPLLTNHASLSPQPILTSCTCPTLHALAEQVVHHLPDKTLQTLRNEMSTGIVGERSSVPFRHTVLKENVLPQLQTQEKKWRISKEKEDNSNKKFTDTAKHFHCYDLVEESLLSLLHERQITSRNDTDVEAFSSTIGGIFTLYCSNTKTKTNPFELQEEEQQQISRHGAIPHENGWYRMSPSSYFLFGEDNAAVSTLNYLQSVKDAVLNVIFDLGEGNVTVGKKEDSRPTTTYLQLLDMYGNSTTEEENEDDKLDDWVNYVDQSRDQNGTG</sequence>
<keyword evidence="3" id="KW-1185">Reference proteome</keyword>
<reference evidence="2 3" key="1">
    <citation type="submission" date="2024-10" db="EMBL/GenBank/DDBJ databases">
        <title>Updated reference genomes for cyclostephanoid diatoms.</title>
        <authorList>
            <person name="Roberts W.R."/>
            <person name="Alverson A.J."/>
        </authorList>
    </citation>
    <scope>NUCLEOTIDE SEQUENCE [LARGE SCALE GENOMIC DNA]</scope>
    <source>
        <strain evidence="2 3">AJA010-31</strain>
    </source>
</reference>
<dbReference type="Proteomes" id="UP001530400">
    <property type="component" value="Unassembled WGS sequence"/>
</dbReference>
<comment type="caution">
    <text evidence="2">The sequence shown here is derived from an EMBL/GenBank/DDBJ whole genome shotgun (WGS) entry which is preliminary data.</text>
</comment>
<evidence type="ECO:0000313" key="3">
    <source>
        <dbReference type="Proteomes" id="UP001530400"/>
    </source>
</evidence>
<evidence type="ECO:0000256" key="1">
    <source>
        <dbReference type="SAM" id="MobiDB-lite"/>
    </source>
</evidence>
<dbReference type="AlphaFoldDB" id="A0ABD3NPD8"/>
<gene>
    <name evidence="2" type="ORF">ACHAWO_003191</name>
</gene>
<protein>
    <submittedName>
        <fullName evidence="2">Uncharacterized protein</fullName>
    </submittedName>
</protein>
<evidence type="ECO:0000313" key="2">
    <source>
        <dbReference type="EMBL" id="KAL3777985.1"/>
    </source>
</evidence>